<dbReference type="InParanoid" id="A0A0D2J8D5"/>
<dbReference type="STRING" id="1429043.X474_09920"/>
<keyword evidence="2" id="KW-1185">Reference proteome</keyword>
<evidence type="ECO:0000313" key="2">
    <source>
        <dbReference type="Proteomes" id="UP000032233"/>
    </source>
</evidence>
<gene>
    <name evidence="1" type="ORF">X474_09920</name>
</gene>
<accession>A0A0D2J8D5</accession>
<dbReference type="AlphaFoldDB" id="A0A0D2J8D5"/>
<dbReference type="EMBL" id="AZAC01000011">
    <property type="protein sequence ID" value="KIX14434.1"/>
    <property type="molecule type" value="Genomic_DNA"/>
</dbReference>
<protein>
    <submittedName>
        <fullName evidence="1">Uncharacterized protein</fullName>
    </submittedName>
</protein>
<proteinExistence type="predicted"/>
<reference evidence="1 2" key="1">
    <citation type="submission" date="2013-11" db="EMBL/GenBank/DDBJ databases">
        <title>Metagenomic analysis of a methanogenic consortium involved in long chain n-alkane degradation.</title>
        <authorList>
            <person name="Davidova I.A."/>
            <person name="Callaghan A.V."/>
            <person name="Wawrik B."/>
            <person name="Pruitt S."/>
            <person name="Marks C."/>
            <person name="Duncan K.E."/>
            <person name="Suflita J.M."/>
        </authorList>
    </citation>
    <scope>NUCLEOTIDE SEQUENCE [LARGE SCALE GENOMIC DNA]</scope>
    <source>
        <strain evidence="1 2">SPR</strain>
    </source>
</reference>
<sequence length="225" mass="25037">MTAKAKTVLRSSKREELPFTEVSFPRIAIPLTFTAGRASMRAGLMKGYAAPSVFCDFPFRSFSVFPFIIKDKQLVHRKSRCSGRGASGLQQGARFGSMSSQRTWPQKLRSPYLKSYGETSFYCLTHGFNLANLPDNRDCTPWAESGLAGFSWQQAPFSPVRLTTGLAEDRLISTHKNKTAYKTPFAGKTLNPGLASKGCLKRKLSESGNLAHIRKRYDRLPAKES</sequence>
<name>A0A0D2J8D5_9BACT</name>
<comment type="caution">
    <text evidence="1">The sequence shown here is derived from an EMBL/GenBank/DDBJ whole genome shotgun (WGS) entry which is preliminary data.</text>
</comment>
<organism evidence="1 2">
    <name type="scientific">Dethiosulfatarculus sandiegensis</name>
    <dbReference type="NCBI Taxonomy" id="1429043"/>
    <lineage>
        <taxon>Bacteria</taxon>
        <taxon>Pseudomonadati</taxon>
        <taxon>Thermodesulfobacteriota</taxon>
        <taxon>Desulfarculia</taxon>
        <taxon>Desulfarculales</taxon>
        <taxon>Desulfarculaceae</taxon>
        <taxon>Dethiosulfatarculus</taxon>
    </lineage>
</organism>
<dbReference type="Proteomes" id="UP000032233">
    <property type="component" value="Unassembled WGS sequence"/>
</dbReference>
<evidence type="ECO:0000313" key="1">
    <source>
        <dbReference type="EMBL" id="KIX14434.1"/>
    </source>
</evidence>